<dbReference type="InterPro" id="IPR045851">
    <property type="entry name" value="AMP-bd_C_sf"/>
</dbReference>
<dbReference type="Proteomes" id="UP001500630">
    <property type="component" value="Unassembled WGS sequence"/>
</dbReference>
<dbReference type="Gene3D" id="3.40.50.12780">
    <property type="entry name" value="N-terminal domain of ligase-like"/>
    <property type="match status" value="1"/>
</dbReference>
<evidence type="ECO:0000313" key="4">
    <source>
        <dbReference type="Proteomes" id="UP001500630"/>
    </source>
</evidence>
<dbReference type="Gene3D" id="3.30.300.30">
    <property type="match status" value="1"/>
</dbReference>
<dbReference type="InterPro" id="IPR000873">
    <property type="entry name" value="AMP-dep_synth/lig_dom"/>
</dbReference>
<dbReference type="Pfam" id="PF13193">
    <property type="entry name" value="AMP-binding_C"/>
    <property type="match status" value="1"/>
</dbReference>
<dbReference type="GO" id="GO:0016874">
    <property type="term" value="F:ligase activity"/>
    <property type="evidence" value="ECO:0007669"/>
    <property type="project" value="UniProtKB-KW"/>
</dbReference>
<gene>
    <name evidence="3" type="ORF">GCM10022419_123540</name>
</gene>
<dbReference type="PANTHER" id="PTHR43767:SF7">
    <property type="entry name" value="MEDIUM_LONG-CHAIN-FATTY-ACID--COA LIGASE FADD8"/>
    <property type="match status" value="1"/>
</dbReference>
<protein>
    <submittedName>
        <fullName evidence="3">Long-chain fatty acid--CoA ligase</fullName>
    </submittedName>
</protein>
<feature type="domain" description="AMP-dependent synthetase/ligase" evidence="1">
    <location>
        <begin position="12"/>
        <end position="364"/>
    </location>
</feature>
<evidence type="ECO:0000259" key="1">
    <source>
        <dbReference type="Pfam" id="PF00501"/>
    </source>
</evidence>
<sequence length="504" mass="52759">MSVRLSIAGGIREVAAASPGVVAVIDGDRRLTYGGLDDRSSRLANVLLAAGLRPGARVAVLLGNRLEYPEVAAGIAKAGLVMVPLNPRQTPAESAYILGHSGAGALVADQAHAAAVEGTTLPRTVLCLDGHGLGPSYEAALAVADAADPRAEAGDLDPFCVAYTSGTTGRPKGVLISHRSRCLTFYASALEWGLGPGRRTIAVAPMYHGAGFAFGYAPLCTGGTVAMLRQWDPELLLAMIAKERAQSVFLVPTHAHMLRALGPAALRAHGLSSLDTLYFNAAALPGTLKEWVLDSFPGVGVHELYGSTEAGIVTVCRPADARRKLGSVGRPWFMTEVRILDEEGRPAPRGELFSRSPYLMNGYLGDPAATAACTTPDGFLTSGDIVERDDEGFIYVVDRKKDMIISGGVNIAPREVEEVLAAFAGVAEAAVVGLPDERWGERVTAFVVAFPGAGVDVAALIAHCRTRLSGPKVPRAVEVVAALPRNAAGKILKRALKESHAPPC</sequence>
<dbReference type="Pfam" id="PF00501">
    <property type="entry name" value="AMP-binding"/>
    <property type="match status" value="1"/>
</dbReference>
<keyword evidence="4" id="KW-1185">Reference proteome</keyword>
<dbReference type="InterPro" id="IPR025110">
    <property type="entry name" value="AMP-bd_C"/>
</dbReference>
<accession>A0ABP6ZR43</accession>
<dbReference type="PROSITE" id="PS00455">
    <property type="entry name" value="AMP_BINDING"/>
    <property type="match status" value="1"/>
</dbReference>
<feature type="domain" description="AMP-binding enzyme C-terminal" evidence="2">
    <location>
        <begin position="415"/>
        <end position="490"/>
    </location>
</feature>
<organism evidence="3 4">
    <name type="scientific">Nonomuraea rosea</name>
    <dbReference type="NCBI Taxonomy" id="638574"/>
    <lineage>
        <taxon>Bacteria</taxon>
        <taxon>Bacillati</taxon>
        <taxon>Actinomycetota</taxon>
        <taxon>Actinomycetes</taxon>
        <taxon>Streptosporangiales</taxon>
        <taxon>Streptosporangiaceae</taxon>
        <taxon>Nonomuraea</taxon>
    </lineage>
</organism>
<dbReference type="PANTHER" id="PTHR43767">
    <property type="entry name" value="LONG-CHAIN-FATTY-ACID--COA LIGASE"/>
    <property type="match status" value="1"/>
</dbReference>
<dbReference type="InterPro" id="IPR042099">
    <property type="entry name" value="ANL_N_sf"/>
</dbReference>
<dbReference type="SUPFAM" id="SSF56801">
    <property type="entry name" value="Acetyl-CoA synthetase-like"/>
    <property type="match status" value="1"/>
</dbReference>
<dbReference type="RefSeq" id="WP_345577758.1">
    <property type="nucleotide sequence ID" value="NZ_BAABDQ010000056.1"/>
</dbReference>
<keyword evidence="3" id="KW-0436">Ligase</keyword>
<dbReference type="EMBL" id="BAABDQ010000056">
    <property type="protein sequence ID" value="GAA3617403.1"/>
    <property type="molecule type" value="Genomic_DNA"/>
</dbReference>
<name>A0ABP6ZR43_9ACTN</name>
<reference evidence="4" key="1">
    <citation type="journal article" date="2019" name="Int. J. Syst. Evol. Microbiol.">
        <title>The Global Catalogue of Microorganisms (GCM) 10K type strain sequencing project: providing services to taxonomists for standard genome sequencing and annotation.</title>
        <authorList>
            <consortium name="The Broad Institute Genomics Platform"/>
            <consortium name="The Broad Institute Genome Sequencing Center for Infectious Disease"/>
            <person name="Wu L."/>
            <person name="Ma J."/>
        </authorList>
    </citation>
    <scope>NUCLEOTIDE SEQUENCE [LARGE SCALE GENOMIC DNA]</scope>
    <source>
        <strain evidence="4">JCM 17326</strain>
    </source>
</reference>
<evidence type="ECO:0000259" key="2">
    <source>
        <dbReference type="Pfam" id="PF13193"/>
    </source>
</evidence>
<comment type="caution">
    <text evidence="3">The sequence shown here is derived from an EMBL/GenBank/DDBJ whole genome shotgun (WGS) entry which is preliminary data.</text>
</comment>
<dbReference type="InterPro" id="IPR020845">
    <property type="entry name" value="AMP-binding_CS"/>
</dbReference>
<proteinExistence type="predicted"/>
<evidence type="ECO:0000313" key="3">
    <source>
        <dbReference type="EMBL" id="GAA3617403.1"/>
    </source>
</evidence>
<dbReference type="InterPro" id="IPR050237">
    <property type="entry name" value="ATP-dep_AMP-bd_enzyme"/>
</dbReference>